<protein>
    <submittedName>
        <fullName evidence="1">SIR2-like domain-containing protein</fullName>
    </submittedName>
</protein>
<keyword evidence="2" id="KW-1185">Reference proteome</keyword>
<dbReference type="OrthoDB" id="288285at2"/>
<dbReference type="InterPro" id="IPR029035">
    <property type="entry name" value="DHS-like_NAD/FAD-binding_dom"/>
</dbReference>
<sequence length="554" mass="60958">MWLLGAGTSASAGIPTAWDMIWEFKQQLYVSQRRVALNTVADLSNPAVRRQIQDFIAGQEAFPDPDSPEEYAVLFEAVYPSEADRRTYIDAKISGAKPSFGHVALATLMKAGHTKLVWTTNFDPLVADGCAKVFGGTGNLTTVALDAPGIGRETINGERWPAEIKLHGDFRSRRLKNTGDELRQQDATLRDLLVGTCTRSGLVIAGYSGRDESIMNTLEEALEHASPFPSGIFWLHRGEGDPLDRVSSFLSAASEKGVDGGLVRVENFDESLRDLVRLIPDLDTTQLDEFASERSVVSAPPRISGKRGYPVIRLNALEVKSLPTICRRVECNIGGYKEVAEAVSAAGVDVLATRSAKGVLAFGSDSDVRAALANVSITEFDLHEIETRRLRYDSQERGLLKQAISRALAREHGLTIKHHRSVDSLKPADVTDERWAPLKRVVGSLSGSVPAQADLTWQEGVIVRLEWADDKLWLVFEPRTLLEGVTEENRAAATDFSRERSVRRYNRPLNELVSFWGDLLSAEGRELRALNVRTGVNASFTLGTTTAFSNRSRL</sequence>
<dbReference type="AlphaFoldDB" id="A0A1H0P7T6"/>
<accession>A0A1H0P7T6</accession>
<evidence type="ECO:0000313" key="2">
    <source>
        <dbReference type="Proteomes" id="UP000324252"/>
    </source>
</evidence>
<dbReference type="Gene3D" id="3.40.50.1220">
    <property type="entry name" value="TPP-binding domain"/>
    <property type="match status" value="1"/>
</dbReference>
<evidence type="ECO:0000313" key="1">
    <source>
        <dbReference type="EMBL" id="SHL03121.1"/>
    </source>
</evidence>
<dbReference type="SUPFAM" id="SSF52467">
    <property type="entry name" value="DHS-like NAD/FAD-binding domain"/>
    <property type="match status" value="1"/>
</dbReference>
<dbReference type="Proteomes" id="UP000324252">
    <property type="component" value="Unassembled WGS sequence"/>
</dbReference>
<reference evidence="1 2" key="1">
    <citation type="submission" date="2016-11" db="EMBL/GenBank/DDBJ databases">
        <authorList>
            <person name="Varghese N."/>
            <person name="Submissions S."/>
        </authorList>
    </citation>
    <scope>NUCLEOTIDE SEQUENCE [LARGE SCALE GENOMIC DNA]</scope>
    <source>
        <strain evidence="1 2">DSM 29620</strain>
    </source>
</reference>
<organism evidence="1 2">
    <name type="scientific">Lutimaribacter pacificus</name>
    <dbReference type="NCBI Taxonomy" id="391948"/>
    <lineage>
        <taxon>Bacteria</taxon>
        <taxon>Pseudomonadati</taxon>
        <taxon>Pseudomonadota</taxon>
        <taxon>Alphaproteobacteria</taxon>
        <taxon>Rhodobacterales</taxon>
        <taxon>Roseobacteraceae</taxon>
        <taxon>Lutimaribacter</taxon>
    </lineage>
</organism>
<gene>
    <name evidence="1" type="ORF">SAMN05444142_1196</name>
</gene>
<name>A0A1H0P7T6_9RHOB</name>
<dbReference type="EMBL" id="FQZZ01000019">
    <property type="protein sequence ID" value="SHL03121.1"/>
    <property type="molecule type" value="Genomic_DNA"/>
</dbReference>
<dbReference type="Pfam" id="PF13289">
    <property type="entry name" value="SIR2_2"/>
    <property type="match status" value="1"/>
</dbReference>
<proteinExistence type="predicted"/>